<feature type="compositionally biased region" description="Basic residues" evidence="1">
    <location>
        <begin position="321"/>
        <end position="330"/>
    </location>
</feature>
<dbReference type="AlphaFoldDB" id="A0A4Y2GHS3"/>
<gene>
    <name evidence="2" type="ORF">AVEN_51707_1</name>
</gene>
<name>A0A4Y2GHS3_ARAVE</name>
<feature type="compositionally biased region" description="Polar residues" evidence="1">
    <location>
        <begin position="254"/>
        <end position="267"/>
    </location>
</feature>
<feature type="compositionally biased region" description="Basic and acidic residues" evidence="1">
    <location>
        <begin position="294"/>
        <end position="305"/>
    </location>
</feature>
<organism evidence="2 3">
    <name type="scientific">Araneus ventricosus</name>
    <name type="common">Orbweaver spider</name>
    <name type="synonym">Epeira ventricosa</name>
    <dbReference type="NCBI Taxonomy" id="182803"/>
    <lineage>
        <taxon>Eukaryota</taxon>
        <taxon>Metazoa</taxon>
        <taxon>Ecdysozoa</taxon>
        <taxon>Arthropoda</taxon>
        <taxon>Chelicerata</taxon>
        <taxon>Arachnida</taxon>
        <taxon>Araneae</taxon>
        <taxon>Araneomorphae</taxon>
        <taxon>Entelegynae</taxon>
        <taxon>Araneoidea</taxon>
        <taxon>Araneidae</taxon>
        <taxon>Araneus</taxon>
    </lineage>
</organism>
<feature type="region of interest" description="Disordered" evidence="1">
    <location>
        <begin position="1"/>
        <end position="143"/>
    </location>
</feature>
<feature type="region of interest" description="Disordered" evidence="1">
    <location>
        <begin position="408"/>
        <end position="429"/>
    </location>
</feature>
<proteinExistence type="predicted"/>
<feature type="region of interest" description="Disordered" evidence="1">
    <location>
        <begin position="251"/>
        <end position="349"/>
    </location>
</feature>
<dbReference type="Proteomes" id="UP000499080">
    <property type="component" value="Unassembled WGS sequence"/>
</dbReference>
<feature type="compositionally biased region" description="Polar residues" evidence="1">
    <location>
        <begin position="210"/>
        <end position="227"/>
    </location>
</feature>
<protein>
    <submittedName>
        <fullName evidence="2">Uncharacterized protein</fullName>
    </submittedName>
</protein>
<feature type="compositionally biased region" description="Polar residues" evidence="1">
    <location>
        <begin position="333"/>
        <end position="344"/>
    </location>
</feature>
<accession>A0A4Y2GHS3</accession>
<feature type="compositionally biased region" description="Polar residues" evidence="1">
    <location>
        <begin position="76"/>
        <end position="88"/>
    </location>
</feature>
<feature type="region of interest" description="Disordered" evidence="1">
    <location>
        <begin position="190"/>
        <end position="234"/>
    </location>
</feature>
<evidence type="ECO:0000313" key="2">
    <source>
        <dbReference type="EMBL" id="GBM52269.1"/>
    </source>
</evidence>
<keyword evidence="3" id="KW-1185">Reference proteome</keyword>
<feature type="compositionally biased region" description="Polar residues" evidence="1">
    <location>
        <begin position="15"/>
        <end position="62"/>
    </location>
</feature>
<dbReference type="EMBL" id="BGPR01001372">
    <property type="protein sequence ID" value="GBM52269.1"/>
    <property type="molecule type" value="Genomic_DNA"/>
</dbReference>
<sequence length="548" mass="60104">MAKNKKGGQKDSNKSESNAAEISTKDNVTNKGKSGVTTSSGVTLKTAVSTGNCQSSEITPPNMSEKKRGKKDNVRSRSVTFATIQSDVEVSKNKDKNATGKGSDNLTPNSQEVALSSENSKKKRRRRGKSAPGTSGTETLASAEYEGHKLDFLDMFSDIIDMQKLIVERISAIESGAAEPKSIKHMHKYKMECSPSEEEKRKTTFKTGDKNAQYSSKDNRVLVSSNESKTRDSIKPLKKVINISSGLTLKTARSAGSSQALANTPQNRAEEELEDKDNVKSRSVIHAAMQSNEEEAKNITGKDSDNLIPLSQEVESSAEKSKKKRRRNRGKSAPSTSGTGSLASSEYEGHKLDCPDTFLNKDVRELINARVSAIESGITEPKSIKYMHKYKIECSPSQEGKRKVTFNTGENVENPSKENQVTISDNDSKTEGSIRPVIFVTDKSTQTDPLQEPPNVSKHTDSKSNSALNSGSDCTVMGAATESDLLLPAEELNLENISEHIDMWKKYGSNLNPLDQNLQSIREDFLRDLKIASKKFEDGVTKCFKNEI</sequence>
<feature type="compositionally biased region" description="Polar residues" evidence="1">
    <location>
        <begin position="100"/>
        <end position="114"/>
    </location>
</feature>
<evidence type="ECO:0000256" key="1">
    <source>
        <dbReference type="SAM" id="MobiDB-lite"/>
    </source>
</evidence>
<reference evidence="2 3" key="1">
    <citation type="journal article" date="2019" name="Sci. Rep.">
        <title>Orb-weaving spider Araneus ventricosus genome elucidates the spidroin gene catalogue.</title>
        <authorList>
            <person name="Kono N."/>
            <person name="Nakamura H."/>
            <person name="Ohtoshi R."/>
            <person name="Moran D.A.P."/>
            <person name="Shinohara A."/>
            <person name="Yoshida Y."/>
            <person name="Fujiwara M."/>
            <person name="Mori M."/>
            <person name="Tomita M."/>
            <person name="Arakawa K."/>
        </authorList>
    </citation>
    <scope>NUCLEOTIDE SEQUENCE [LARGE SCALE GENOMIC DNA]</scope>
</reference>
<feature type="region of interest" description="Disordered" evidence="1">
    <location>
        <begin position="442"/>
        <end position="472"/>
    </location>
</feature>
<comment type="caution">
    <text evidence="2">The sequence shown here is derived from an EMBL/GenBank/DDBJ whole genome shotgun (WGS) entry which is preliminary data.</text>
</comment>
<feature type="compositionally biased region" description="Polar residues" evidence="1">
    <location>
        <begin position="408"/>
        <end position="425"/>
    </location>
</feature>
<feature type="compositionally biased region" description="Basic and acidic residues" evidence="1">
    <location>
        <begin position="89"/>
        <end position="98"/>
    </location>
</feature>
<feature type="compositionally biased region" description="Polar residues" evidence="1">
    <location>
        <begin position="463"/>
        <end position="472"/>
    </location>
</feature>
<evidence type="ECO:0000313" key="3">
    <source>
        <dbReference type="Proteomes" id="UP000499080"/>
    </source>
</evidence>